<evidence type="ECO:0000313" key="3">
    <source>
        <dbReference type="EMBL" id="APG63349.1"/>
    </source>
</evidence>
<feature type="domain" description="Serine aminopeptidase S33" evidence="2">
    <location>
        <begin position="46"/>
        <end position="136"/>
    </location>
</feature>
<evidence type="ECO:0000313" key="4">
    <source>
        <dbReference type="Proteomes" id="UP000242561"/>
    </source>
</evidence>
<dbReference type="GO" id="GO:0004553">
    <property type="term" value="F:hydrolase activity, hydrolyzing O-glycosyl compounds"/>
    <property type="evidence" value="ECO:0007669"/>
    <property type="project" value="TreeGrafter"/>
</dbReference>
<organism evidence="3 4">
    <name type="scientific">Sphingorhabdus lutea</name>
    <dbReference type="NCBI Taxonomy" id="1913578"/>
    <lineage>
        <taxon>Bacteria</taxon>
        <taxon>Pseudomonadati</taxon>
        <taxon>Pseudomonadota</taxon>
        <taxon>Alphaproteobacteria</taxon>
        <taxon>Sphingomonadales</taxon>
        <taxon>Sphingomonadaceae</taxon>
        <taxon>Sphingorhabdus</taxon>
    </lineage>
</organism>
<dbReference type="RefSeq" id="WP_072560003.1">
    <property type="nucleotide sequence ID" value="NZ_CP018154.1"/>
</dbReference>
<proteinExistence type="predicted"/>
<dbReference type="EMBL" id="CP018154">
    <property type="protein sequence ID" value="APG63349.1"/>
    <property type="molecule type" value="Genomic_DNA"/>
</dbReference>
<evidence type="ECO:0000259" key="2">
    <source>
        <dbReference type="Pfam" id="PF12146"/>
    </source>
</evidence>
<dbReference type="SUPFAM" id="SSF53474">
    <property type="entry name" value="alpha/beta-Hydrolases"/>
    <property type="match status" value="1"/>
</dbReference>
<gene>
    <name evidence="3" type="ORF">LPB140_11745</name>
</gene>
<dbReference type="STRING" id="1913578.LPB140_11745"/>
<dbReference type="Gene3D" id="3.40.50.1820">
    <property type="entry name" value="alpha/beta hydrolase"/>
    <property type="match status" value="1"/>
</dbReference>
<reference evidence="3 4" key="1">
    <citation type="submission" date="2016-11" db="EMBL/GenBank/DDBJ databases">
        <title>Sphingorhabdus sp. LPB0140, isolated from marine environment.</title>
        <authorList>
            <person name="Kim E."/>
            <person name="Yi H."/>
        </authorList>
    </citation>
    <scope>NUCLEOTIDE SEQUENCE [LARGE SCALE GENOMIC DNA]</scope>
    <source>
        <strain evidence="3 4">LPB0140</strain>
    </source>
</reference>
<dbReference type="KEGG" id="sphl:LPB140_11745"/>
<dbReference type="InterPro" id="IPR022742">
    <property type="entry name" value="Hydrolase_4"/>
</dbReference>
<dbReference type="Pfam" id="PF12146">
    <property type="entry name" value="Hydrolase_4"/>
    <property type="match status" value="1"/>
</dbReference>
<dbReference type="GO" id="GO:0008474">
    <property type="term" value="F:palmitoyl-(protein) hydrolase activity"/>
    <property type="evidence" value="ECO:0007669"/>
    <property type="project" value="TreeGrafter"/>
</dbReference>
<evidence type="ECO:0000256" key="1">
    <source>
        <dbReference type="ARBA" id="ARBA00022801"/>
    </source>
</evidence>
<dbReference type="Proteomes" id="UP000242561">
    <property type="component" value="Chromosome"/>
</dbReference>
<keyword evidence="1" id="KW-0378">Hydrolase</keyword>
<name>A0A1L3JE15_9SPHN</name>
<keyword evidence="4" id="KW-1185">Reference proteome</keyword>
<accession>A0A1L3JE15</accession>
<dbReference type="InterPro" id="IPR029058">
    <property type="entry name" value="AB_hydrolase_fold"/>
</dbReference>
<sequence>MENLQKTEYYLQGSGLKSAYLFHEGDGPVHIFLPGYMSDMSGSKASAIWQYCTTNKHACLLFDYSGCGQSDGEFQHASLSIWCEEILELIAHICPHRRYYFIGSSMGGWLMLLLAQAIQERSGKYAIAGLIGIAAAPDFTSWGYNDAQKQEIMQNGVVYEENPYGPEPTPMWQKFWLDGENNKQFEGHINIHAPIYLLHGMADADVPYDISIKLAEAVGSANVQLYLVKDGDHRLSRDEDISLLIETLHKLNGCPAHDKNSPI</sequence>
<protein>
    <recommendedName>
        <fullName evidence="2">Serine aminopeptidase S33 domain-containing protein</fullName>
    </recommendedName>
</protein>
<dbReference type="PANTHER" id="PTHR16138:SF7">
    <property type="entry name" value="PALMITOYL-PROTEIN THIOESTERASE ABHD10, MITOCHONDRIAL"/>
    <property type="match status" value="1"/>
</dbReference>
<dbReference type="OrthoDB" id="9813296at2"/>
<dbReference type="PANTHER" id="PTHR16138">
    <property type="entry name" value="MYCOPHENOLIC ACID ACYL-GLUCURONIDE ESTERASE, MITOCHONDRIAL"/>
    <property type="match status" value="1"/>
</dbReference>
<dbReference type="InterPro" id="IPR052382">
    <property type="entry name" value="ABHD10_acyl-thioesterase"/>
</dbReference>
<dbReference type="AlphaFoldDB" id="A0A1L3JE15"/>